<accession>A0ABY7QF16</accession>
<evidence type="ECO:0000313" key="2">
    <source>
        <dbReference type="Proteomes" id="UP001212821"/>
    </source>
</evidence>
<name>A0ABY7QF16_9ACTN</name>
<dbReference type="EMBL" id="CP115450">
    <property type="protein sequence ID" value="WBP91349.1"/>
    <property type="molecule type" value="Genomic_DNA"/>
</dbReference>
<evidence type="ECO:0000313" key="1">
    <source>
        <dbReference type="EMBL" id="WBP91349.1"/>
    </source>
</evidence>
<dbReference type="RefSeq" id="WP_270150633.1">
    <property type="nucleotide sequence ID" value="NZ_CP115450.1"/>
</dbReference>
<protein>
    <submittedName>
        <fullName evidence="1">Uncharacterized protein</fullName>
    </submittedName>
</protein>
<sequence>MVDSFKVAEGLYCVIVDPNAGINLSNALILANTGGHASNAVTIGRPNSSCDYRRDAITVVTLRDNIPANAGFELAVL</sequence>
<reference evidence="2" key="1">
    <citation type="submission" date="2022-12" db="EMBL/GenBank/DDBJ databases">
        <authorList>
            <person name="Mo P."/>
        </authorList>
    </citation>
    <scope>NUCLEOTIDE SEQUENCE [LARGE SCALE GENOMIC DNA]</scope>
    <source>
        <strain evidence="2">HUAS 3-15</strain>
    </source>
</reference>
<gene>
    <name evidence="1" type="ORF">O1G21_39390</name>
</gene>
<dbReference type="Proteomes" id="UP001212821">
    <property type="component" value="Chromosome"/>
</dbReference>
<proteinExistence type="predicted"/>
<keyword evidence="2" id="KW-1185">Reference proteome</keyword>
<organism evidence="1 2">
    <name type="scientific">Kitasatospora cathayae</name>
    <dbReference type="NCBI Taxonomy" id="3004092"/>
    <lineage>
        <taxon>Bacteria</taxon>
        <taxon>Bacillati</taxon>
        <taxon>Actinomycetota</taxon>
        <taxon>Actinomycetes</taxon>
        <taxon>Kitasatosporales</taxon>
        <taxon>Streptomycetaceae</taxon>
        <taxon>Kitasatospora</taxon>
    </lineage>
</organism>